<feature type="region of interest" description="Disordered" evidence="1">
    <location>
        <begin position="1"/>
        <end position="71"/>
    </location>
</feature>
<feature type="region of interest" description="Disordered" evidence="1">
    <location>
        <begin position="129"/>
        <end position="196"/>
    </location>
</feature>
<gene>
    <name evidence="2" type="ORF">L227DRAFT_571734</name>
</gene>
<dbReference type="OrthoDB" id="2507488at2759"/>
<feature type="region of interest" description="Disordered" evidence="1">
    <location>
        <begin position="308"/>
        <end position="336"/>
    </location>
</feature>
<reference evidence="2" key="1">
    <citation type="journal article" date="2018" name="Genome Biol. Evol.">
        <title>Genomics and development of Lentinus tigrinus, a white-rot wood-decaying mushroom with dimorphic fruiting bodies.</title>
        <authorList>
            <person name="Wu B."/>
            <person name="Xu Z."/>
            <person name="Knudson A."/>
            <person name="Carlson A."/>
            <person name="Chen N."/>
            <person name="Kovaka S."/>
            <person name="LaButti K."/>
            <person name="Lipzen A."/>
            <person name="Pennachio C."/>
            <person name="Riley R."/>
            <person name="Schakwitz W."/>
            <person name="Umezawa K."/>
            <person name="Ohm R.A."/>
            <person name="Grigoriev I.V."/>
            <person name="Nagy L.G."/>
            <person name="Gibbons J."/>
            <person name="Hibbett D."/>
        </authorList>
    </citation>
    <scope>NUCLEOTIDE SEQUENCE [LARGE SCALE GENOMIC DNA]</scope>
    <source>
        <strain evidence="2">ALCF2SS1-6</strain>
    </source>
</reference>
<dbReference type="AlphaFoldDB" id="A0A5C2SLJ5"/>
<proteinExistence type="predicted"/>
<dbReference type="Proteomes" id="UP000313359">
    <property type="component" value="Unassembled WGS sequence"/>
</dbReference>
<feature type="region of interest" description="Disordered" evidence="1">
    <location>
        <begin position="383"/>
        <end position="460"/>
    </location>
</feature>
<keyword evidence="3" id="KW-1185">Reference proteome</keyword>
<sequence>MYRPPSPLFDVPELPSLRRVKPLPKRRRTSDPRPDDDQLSNATHAGAGDQDTSPNHTDADEPPTQDPTLTAQMALQAYYHPVLGGVRDLFKNTAASGNGHANGNGAAIDIDLSSALSGVLGYSGVGGAGSVDGQDDEDGEGDYVDHLQQPGNTKKRKVPANMSGSAHGHDAGSTGSGAEDEPLDRGHPSNREGDADSVSVAGAAAGAGGGGGGTQFSVGRNGSLLGKKGRLSRATLAGLQHKEILKSRKRQLSAVIGALPHGDTLAVDQALSANALFLKAQAGGDPRNAPPPRVRLSRRRAARIARALRAWRESRPQPDKGDEEEAPVSAPSSDFTFECHTATSDRLVATSEEVALLHSQFEVEFARQAAKAAEAAKQAQAALNGPLAKRSTAKQAARTTGTNTADQKGALEQTLLGSKGKGGKKKKRSALANASNPHHLRNYVPSRLPHTGPPSAQQAVQNAQNLLTPLPLRFLSAEIPPRRRKKSEANVTPVATLTNPADEWICPFCEYELLYGDEQSYHRAVRNRKKILRRRRRARERAAAAASGVAPTGTASGGAENEDVHPGFDAPAAPAHASAKENTPASGGKQAKSKEGDRGGHSTALTAHV</sequence>
<accession>A0A5C2SLJ5</accession>
<feature type="compositionally biased region" description="Basic and acidic residues" evidence="1">
    <location>
        <begin position="310"/>
        <end position="320"/>
    </location>
</feature>
<protein>
    <submittedName>
        <fullName evidence="2">Uncharacterized protein</fullName>
    </submittedName>
</protein>
<evidence type="ECO:0000256" key="1">
    <source>
        <dbReference type="SAM" id="MobiDB-lite"/>
    </source>
</evidence>
<dbReference type="EMBL" id="ML122254">
    <property type="protein sequence ID" value="RPD64164.1"/>
    <property type="molecule type" value="Genomic_DNA"/>
</dbReference>
<feature type="compositionally biased region" description="Basic residues" evidence="1">
    <location>
        <begin position="18"/>
        <end position="28"/>
    </location>
</feature>
<evidence type="ECO:0000313" key="2">
    <source>
        <dbReference type="EMBL" id="RPD64164.1"/>
    </source>
</evidence>
<organism evidence="2 3">
    <name type="scientific">Lentinus tigrinus ALCF2SS1-6</name>
    <dbReference type="NCBI Taxonomy" id="1328759"/>
    <lineage>
        <taxon>Eukaryota</taxon>
        <taxon>Fungi</taxon>
        <taxon>Dikarya</taxon>
        <taxon>Basidiomycota</taxon>
        <taxon>Agaricomycotina</taxon>
        <taxon>Agaricomycetes</taxon>
        <taxon>Polyporales</taxon>
        <taxon>Polyporaceae</taxon>
        <taxon>Lentinus</taxon>
    </lineage>
</organism>
<feature type="region of interest" description="Disordered" evidence="1">
    <location>
        <begin position="536"/>
        <end position="609"/>
    </location>
</feature>
<feature type="compositionally biased region" description="Polar residues" evidence="1">
    <location>
        <begin position="393"/>
        <end position="406"/>
    </location>
</feature>
<feature type="compositionally biased region" description="Low complexity" evidence="1">
    <location>
        <begin position="543"/>
        <end position="559"/>
    </location>
</feature>
<feature type="compositionally biased region" description="Basic and acidic residues" evidence="1">
    <location>
        <begin position="183"/>
        <end position="194"/>
    </location>
</feature>
<feature type="compositionally biased region" description="Acidic residues" evidence="1">
    <location>
        <begin position="133"/>
        <end position="142"/>
    </location>
</feature>
<evidence type="ECO:0000313" key="3">
    <source>
        <dbReference type="Proteomes" id="UP000313359"/>
    </source>
</evidence>
<name>A0A5C2SLJ5_9APHY</name>